<sequence>MAVLVAAVIVLGGLVLVNLLLTAAVIRKLRKITKELPAGRARDGFGLPVGAEVPAFSALTVADTKVTTDDLAGGRTLVGFFSTDCRHCLPNAPGFAATARDAAADGVRNLAVVVAGEEEPAGLLDALGDAVTVVVENEGGALTDAFAVAGFPSFFLVGPDATIAASGHEPESLLAAPSLT</sequence>
<evidence type="ECO:0000313" key="4">
    <source>
        <dbReference type="Proteomes" id="UP000309033"/>
    </source>
</evidence>
<dbReference type="OrthoDB" id="128449at2"/>
<dbReference type="InterPro" id="IPR013766">
    <property type="entry name" value="Thioredoxin_domain"/>
</dbReference>
<evidence type="ECO:0000256" key="1">
    <source>
        <dbReference type="SAM" id="Phobius"/>
    </source>
</evidence>
<gene>
    <name evidence="3" type="ORF">FED44_20485</name>
</gene>
<feature type="domain" description="Thioredoxin" evidence="2">
    <location>
        <begin position="47"/>
        <end position="180"/>
    </location>
</feature>
<dbReference type="Gene3D" id="3.40.30.10">
    <property type="entry name" value="Glutaredoxin"/>
    <property type="match status" value="1"/>
</dbReference>
<feature type="transmembrane region" description="Helical" evidence="1">
    <location>
        <begin position="6"/>
        <end position="26"/>
    </location>
</feature>
<dbReference type="Proteomes" id="UP000309033">
    <property type="component" value="Unassembled WGS sequence"/>
</dbReference>
<evidence type="ECO:0000313" key="3">
    <source>
        <dbReference type="EMBL" id="TLP57931.1"/>
    </source>
</evidence>
<dbReference type="InterPro" id="IPR036249">
    <property type="entry name" value="Thioredoxin-like_sf"/>
</dbReference>
<dbReference type="SUPFAM" id="SSF52833">
    <property type="entry name" value="Thioredoxin-like"/>
    <property type="match status" value="1"/>
</dbReference>
<dbReference type="Pfam" id="PF08534">
    <property type="entry name" value="Redoxin"/>
    <property type="match status" value="1"/>
</dbReference>
<reference evidence="3" key="1">
    <citation type="submission" date="2019-05" db="EMBL/GenBank/DDBJ databases">
        <title>Isolation, diversity and antifungal activity of Actinobacteria from wheat.</title>
        <authorList>
            <person name="Yu B."/>
        </authorList>
    </citation>
    <scope>NUCLEOTIDE SEQUENCE [LARGE SCALE GENOMIC DNA]</scope>
    <source>
        <strain evidence="3">NEAU-HEGS1-5</strain>
    </source>
</reference>
<dbReference type="AlphaFoldDB" id="A0A5R8YX39"/>
<keyword evidence="1" id="KW-1133">Transmembrane helix</keyword>
<evidence type="ECO:0000259" key="2">
    <source>
        <dbReference type="PROSITE" id="PS51352"/>
    </source>
</evidence>
<dbReference type="PROSITE" id="PS51352">
    <property type="entry name" value="THIOREDOXIN_2"/>
    <property type="match status" value="1"/>
</dbReference>
<proteinExistence type="predicted"/>
<keyword evidence="1" id="KW-0472">Membrane</keyword>
<organism evidence="3 4">
    <name type="scientific">Microbispora triticiradicis</name>
    <dbReference type="NCBI Taxonomy" id="2200763"/>
    <lineage>
        <taxon>Bacteria</taxon>
        <taxon>Bacillati</taxon>
        <taxon>Actinomycetota</taxon>
        <taxon>Actinomycetes</taxon>
        <taxon>Streptosporangiales</taxon>
        <taxon>Streptosporangiaceae</taxon>
        <taxon>Microbispora</taxon>
    </lineage>
</organism>
<keyword evidence="1" id="KW-0812">Transmembrane</keyword>
<accession>A0A5R8YX39</accession>
<dbReference type="InterPro" id="IPR013740">
    <property type="entry name" value="Redoxin"/>
</dbReference>
<keyword evidence="4" id="KW-1185">Reference proteome</keyword>
<dbReference type="GO" id="GO:0016491">
    <property type="term" value="F:oxidoreductase activity"/>
    <property type="evidence" value="ECO:0007669"/>
    <property type="project" value="InterPro"/>
</dbReference>
<protein>
    <submittedName>
        <fullName evidence="3">Redoxin domain-containing protein</fullName>
    </submittedName>
</protein>
<dbReference type="EMBL" id="VANP01000007">
    <property type="protein sequence ID" value="TLP57931.1"/>
    <property type="molecule type" value="Genomic_DNA"/>
</dbReference>
<comment type="caution">
    <text evidence="3">The sequence shown here is derived from an EMBL/GenBank/DDBJ whole genome shotgun (WGS) entry which is preliminary data.</text>
</comment>
<name>A0A5R8YX39_9ACTN</name>